<dbReference type="AlphaFoldDB" id="A0A8J2M1C9"/>
<dbReference type="EMBL" id="CAKAEH010001290">
    <property type="protein sequence ID" value="CAG9534122.1"/>
    <property type="molecule type" value="Genomic_DNA"/>
</dbReference>
<dbReference type="OrthoDB" id="5859976at2759"/>
<dbReference type="GO" id="GO:0004930">
    <property type="term" value="F:G protein-coupled receptor activity"/>
    <property type="evidence" value="ECO:0007669"/>
    <property type="project" value="UniProtKB-KW"/>
</dbReference>
<evidence type="ECO:0000256" key="2">
    <source>
        <dbReference type="ARBA" id="ARBA00022475"/>
    </source>
</evidence>
<keyword evidence="3 9" id="KW-0812">Transmembrane</keyword>
<proteinExistence type="predicted"/>
<dbReference type="InterPro" id="IPR017452">
    <property type="entry name" value="GPCR_Rhodpsn_7TM"/>
</dbReference>
<dbReference type="PRINTS" id="PR00237">
    <property type="entry name" value="GPCRRHODOPSN"/>
</dbReference>
<evidence type="ECO:0000313" key="12">
    <source>
        <dbReference type="Proteomes" id="UP000746747"/>
    </source>
</evidence>
<name>A0A8J2M1C9_9BILA</name>
<evidence type="ECO:0000256" key="5">
    <source>
        <dbReference type="ARBA" id="ARBA00023040"/>
    </source>
</evidence>
<keyword evidence="5" id="KW-0297">G-protein coupled receptor</keyword>
<keyword evidence="4 9" id="KW-1133">Transmembrane helix</keyword>
<sequence>MTERPLKTTLLPIYSKEEVELYKKNRLSSFRKRAEMIIFAIGGKIPRKETIPKRNTELTNENKATRVLAIVFVCFFICWTPFFGANLAVGFCGERCALPPTIASFFLWLGYFSSTINPLIYTIFNRQFRRTFLRIFRCQCTHSIQSTYVGNYNLRRTDNDDWATTDRSDFRWEQDRYDALSYNKNLDESSRQEHCVHLIQPDSSPPTTSRKIDLLEQNAQIIVNNQSQTTLKVKDLTWKGYEVLDICITASSEDGELSK</sequence>
<evidence type="ECO:0000256" key="9">
    <source>
        <dbReference type="SAM" id="Phobius"/>
    </source>
</evidence>
<evidence type="ECO:0000256" key="6">
    <source>
        <dbReference type="ARBA" id="ARBA00023136"/>
    </source>
</evidence>
<keyword evidence="12" id="KW-1185">Reference proteome</keyword>
<evidence type="ECO:0000259" key="10">
    <source>
        <dbReference type="PROSITE" id="PS50262"/>
    </source>
</evidence>
<evidence type="ECO:0000256" key="7">
    <source>
        <dbReference type="ARBA" id="ARBA00023170"/>
    </source>
</evidence>
<feature type="domain" description="G-protein coupled receptors family 1 profile" evidence="10">
    <location>
        <begin position="1"/>
        <end position="121"/>
    </location>
</feature>
<accession>A0A8J2M1C9</accession>
<dbReference type="PANTHER" id="PTHR24248">
    <property type="entry name" value="ADRENERGIC RECEPTOR-RELATED G-PROTEIN COUPLED RECEPTOR"/>
    <property type="match status" value="1"/>
</dbReference>
<comment type="subcellular location">
    <subcellularLocation>
        <location evidence="1">Cell membrane</location>
        <topology evidence="1">Multi-pass membrane protein</topology>
    </subcellularLocation>
</comment>
<evidence type="ECO:0000256" key="3">
    <source>
        <dbReference type="ARBA" id="ARBA00022692"/>
    </source>
</evidence>
<dbReference type="PROSITE" id="PS50262">
    <property type="entry name" value="G_PROTEIN_RECEP_F1_2"/>
    <property type="match status" value="1"/>
</dbReference>
<evidence type="ECO:0000256" key="1">
    <source>
        <dbReference type="ARBA" id="ARBA00004651"/>
    </source>
</evidence>
<dbReference type="Gene3D" id="1.20.1070.10">
    <property type="entry name" value="Rhodopsin 7-helix transmembrane proteins"/>
    <property type="match status" value="1"/>
</dbReference>
<dbReference type="SUPFAM" id="SSF81321">
    <property type="entry name" value="Family A G protein-coupled receptor-like"/>
    <property type="match status" value="1"/>
</dbReference>
<feature type="transmembrane region" description="Helical" evidence="9">
    <location>
        <begin position="101"/>
        <end position="124"/>
    </location>
</feature>
<organism evidence="11 12">
    <name type="scientific">Cercopithifilaria johnstoni</name>
    <dbReference type="NCBI Taxonomy" id="2874296"/>
    <lineage>
        <taxon>Eukaryota</taxon>
        <taxon>Metazoa</taxon>
        <taxon>Ecdysozoa</taxon>
        <taxon>Nematoda</taxon>
        <taxon>Chromadorea</taxon>
        <taxon>Rhabditida</taxon>
        <taxon>Spirurina</taxon>
        <taxon>Spiruromorpha</taxon>
        <taxon>Filarioidea</taxon>
        <taxon>Onchocercidae</taxon>
        <taxon>Cercopithifilaria</taxon>
    </lineage>
</organism>
<keyword evidence="2" id="KW-1003">Cell membrane</keyword>
<keyword evidence="8" id="KW-0807">Transducer</keyword>
<dbReference type="InterPro" id="IPR000276">
    <property type="entry name" value="GPCR_Rhodpsn"/>
</dbReference>
<keyword evidence="6 9" id="KW-0472">Membrane</keyword>
<gene>
    <name evidence="11" type="ORF">CJOHNSTONI_LOCUS4291</name>
</gene>
<protein>
    <recommendedName>
        <fullName evidence="10">G-protein coupled receptors family 1 profile domain-containing protein</fullName>
    </recommendedName>
</protein>
<dbReference type="Pfam" id="PF00001">
    <property type="entry name" value="7tm_1"/>
    <property type="match status" value="1"/>
</dbReference>
<reference evidence="11" key="1">
    <citation type="submission" date="2021-09" db="EMBL/GenBank/DDBJ databases">
        <authorList>
            <consortium name="Pathogen Informatics"/>
        </authorList>
    </citation>
    <scope>NUCLEOTIDE SEQUENCE</scope>
</reference>
<evidence type="ECO:0000256" key="8">
    <source>
        <dbReference type="ARBA" id="ARBA00023224"/>
    </source>
</evidence>
<feature type="transmembrane region" description="Helical" evidence="9">
    <location>
        <begin position="67"/>
        <end position="89"/>
    </location>
</feature>
<keyword evidence="7" id="KW-0675">Receptor</keyword>
<evidence type="ECO:0000313" key="11">
    <source>
        <dbReference type="EMBL" id="CAG9534122.1"/>
    </source>
</evidence>
<dbReference type="GO" id="GO:0005886">
    <property type="term" value="C:plasma membrane"/>
    <property type="evidence" value="ECO:0007669"/>
    <property type="project" value="UniProtKB-SubCell"/>
</dbReference>
<evidence type="ECO:0000256" key="4">
    <source>
        <dbReference type="ARBA" id="ARBA00022989"/>
    </source>
</evidence>
<dbReference type="Proteomes" id="UP000746747">
    <property type="component" value="Unassembled WGS sequence"/>
</dbReference>
<comment type="caution">
    <text evidence="11">The sequence shown here is derived from an EMBL/GenBank/DDBJ whole genome shotgun (WGS) entry which is preliminary data.</text>
</comment>